<accession>A0A840PWW8</accession>
<dbReference type="Gene3D" id="3.30.70.580">
    <property type="entry name" value="Pseudouridine synthase I, catalytic domain, N-terminal subdomain"/>
    <property type="match status" value="1"/>
</dbReference>
<evidence type="ECO:0000256" key="7">
    <source>
        <dbReference type="RuleBase" id="RU003792"/>
    </source>
</evidence>
<evidence type="ECO:0000256" key="6">
    <source>
        <dbReference type="PIRSR" id="PIRSR001430-2"/>
    </source>
</evidence>
<dbReference type="InterPro" id="IPR020094">
    <property type="entry name" value="TruA/RsuA/RluB/E/F_N"/>
</dbReference>
<comment type="function">
    <text evidence="4">Formation of pseudouridine at positions 38, 39 and 40 in the anticodon stem and loop of transfer RNAs.</text>
</comment>
<feature type="binding site" evidence="4 6">
    <location>
        <position position="125"/>
    </location>
    <ligand>
        <name>substrate</name>
    </ligand>
</feature>
<organism evidence="9 10">
    <name type="scientific">Saccharopolyspora phatthalungensis</name>
    <dbReference type="NCBI Taxonomy" id="664693"/>
    <lineage>
        <taxon>Bacteria</taxon>
        <taxon>Bacillati</taxon>
        <taxon>Actinomycetota</taxon>
        <taxon>Actinomycetes</taxon>
        <taxon>Pseudonocardiales</taxon>
        <taxon>Pseudonocardiaceae</taxon>
        <taxon>Saccharopolyspora</taxon>
    </lineage>
</organism>
<dbReference type="PIRSF" id="PIRSF001430">
    <property type="entry name" value="tRNA_psdUrid_synth"/>
    <property type="match status" value="1"/>
</dbReference>
<dbReference type="SUPFAM" id="SSF55120">
    <property type="entry name" value="Pseudouridine synthase"/>
    <property type="match status" value="1"/>
</dbReference>
<dbReference type="InterPro" id="IPR020097">
    <property type="entry name" value="PsdUridine_synth_TruA_a/b_dom"/>
</dbReference>
<dbReference type="EMBL" id="JACHIW010000001">
    <property type="protein sequence ID" value="MBB5154782.1"/>
    <property type="molecule type" value="Genomic_DNA"/>
</dbReference>
<evidence type="ECO:0000256" key="1">
    <source>
        <dbReference type="ARBA" id="ARBA00009375"/>
    </source>
</evidence>
<dbReference type="GO" id="GO:0160147">
    <property type="term" value="F:tRNA pseudouridine(38-40) synthase activity"/>
    <property type="evidence" value="ECO:0007669"/>
    <property type="project" value="UniProtKB-EC"/>
</dbReference>
<evidence type="ECO:0000256" key="4">
    <source>
        <dbReference type="HAMAP-Rule" id="MF_00171"/>
    </source>
</evidence>
<dbReference type="AlphaFoldDB" id="A0A840PWW8"/>
<dbReference type="FunFam" id="3.30.70.660:FF:000003">
    <property type="entry name" value="tRNA pseudouridine synthase A"/>
    <property type="match status" value="1"/>
</dbReference>
<feature type="active site" description="Nucleophile" evidence="4 5">
    <location>
        <position position="52"/>
    </location>
</feature>
<evidence type="ECO:0000313" key="10">
    <source>
        <dbReference type="Proteomes" id="UP000584374"/>
    </source>
</evidence>
<feature type="domain" description="Pseudouridine synthase I TruA alpha/beta" evidence="8">
    <location>
        <begin position="160"/>
        <end position="259"/>
    </location>
</feature>
<dbReference type="InterPro" id="IPR020095">
    <property type="entry name" value="PsdUridine_synth_TruA_C"/>
</dbReference>
<dbReference type="Pfam" id="PF01416">
    <property type="entry name" value="PseudoU_synth_1"/>
    <property type="match status" value="2"/>
</dbReference>
<keyword evidence="3 4" id="KW-0413">Isomerase</keyword>
<dbReference type="GO" id="GO:0031119">
    <property type="term" value="P:tRNA pseudouridine synthesis"/>
    <property type="evidence" value="ECO:0007669"/>
    <property type="project" value="UniProtKB-UniRule"/>
</dbReference>
<dbReference type="NCBIfam" id="TIGR00071">
    <property type="entry name" value="hisT_truA"/>
    <property type="match status" value="1"/>
</dbReference>
<dbReference type="Proteomes" id="UP000584374">
    <property type="component" value="Unassembled WGS sequence"/>
</dbReference>
<keyword evidence="2 4" id="KW-0819">tRNA processing</keyword>
<evidence type="ECO:0000256" key="5">
    <source>
        <dbReference type="PIRSR" id="PIRSR001430-1"/>
    </source>
</evidence>
<comment type="caution">
    <text evidence="4">Lacks conserved residue(s) required for the propagation of feature annotation.</text>
</comment>
<evidence type="ECO:0000313" key="9">
    <source>
        <dbReference type="EMBL" id="MBB5154782.1"/>
    </source>
</evidence>
<proteinExistence type="inferred from homology"/>
<sequence length="278" mass="30390">MRLDLSYDGTDFCGWAKQPGQRTVQGLLEDALAKQPPGRAVPASVVVAGRTDSGVHATGQVVHFDVVPHDPAGTGRISVDAQGIPDLGRMAHRWNRILPPDVRVLGARVVPAAFDARFSALRRHYRYQVSDAPWGVDPLRRRDTLAWNRALDVAALNASAQELLGLNDFAAYCKPREGATTVRELQRFEWERVAEHLIVAHVSADAFCHSMVRSLVGTLLMVGDGRRNQPWPTEILGSTTRTTAVAPAHGLTLTGIDYPSDEDLEARAAQTRALRTLP</sequence>
<dbReference type="PANTHER" id="PTHR11142">
    <property type="entry name" value="PSEUDOURIDYLATE SYNTHASE"/>
    <property type="match status" value="1"/>
</dbReference>
<comment type="catalytic activity">
    <reaction evidence="4 7">
        <text>uridine(38/39/40) in tRNA = pseudouridine(38/39/40) in tRNA</text>
        <dbReference type="Rhea" id="RHEA:22376"/>
        <dbReference type="Rhea" id="RHEA-COMP:10085"/>
        <dbReference type="Rhea" id="RHEA-COMP:10087"/>
        <dbReference type="ChEBI" id="CHEBI:65314"/>
        <dbReference type="ChEBI" id="CHEBI:65315"/>
        <dbReference type="EC" id="5.4.99.12"/>
    </reaction>
</comment>
<comment type="caution">
    <text evidence="9">The sequence shown here is derived from an EMBL/GenBank/DDBJ whole genome shotgun (WGS) entry which is preliminary data.</text>
</comment>
<dbReference type="Gene3D" id="3.30.70.660">
    <property type="entry name" value="Pseudouridine synthase I, catalytic domain, C-terminal subdomain"/>
    <property type="match status" value="1"/>
</dbReference>
<evidence type="ECO:0000256" key="2">
    <source>
        <dbReference type="ARBA" id="ARBA00022694"/>
    </source>
</evidence>
<comment type="subunit">
    <text evidence="4">Homodimer.</text>
</comment>
<dbReference type="HAMAP" id="MF_00171">
    <property type="entry name" value="TruA"/>
    <property type="match status" value="1"/>
</dbReference>
<gene>
    <name evidence="4" type="primary">truA</name>
    <name evidence="9" type="ORF">BJ970_002316</name>
</gene>
<dbReference type="InterPro" id="IPR020103">
    <property type="entry name" value="PsdUridine_synth_cat_dom_sf"/>
</dbReference>
<reference evidence="9 10" key="1">
    <citation type="submission" date="2020-08" db="EMBL/GenBank/DDBJ databases">
        <title>Sequencing the genomes of 1000 actinobacteria strains.</title>
        <authorList>
            <person name="Klenk H.-P."/>
        </authorList>
    </citation>
    <scope>NUCLEOTIDE SEQUENCE [LARGE SCALE GENOMIC DNA]</scope>
    <source>
        <strain evidence="9 10">DSM 45584</strain>
    </source>
</reference>
<dbReference type="EC" id="5.4.99.12" evidence="4"/>
<name>A0A840PWW8_9PSEU</name>
<evidence type="ECO:0000259" key="8">
    <source>
        <dbReference type="Pfam" id="PF01416"/>
    </source>
</evidence>
<dbReference type="InterPro" id="IPR001406">
    <property type="entry name" value="PsdUridine_synth_TruA"/>
</dbReference>
<protein>
    <recommendedName>
        <fullName evidence="4">tRNA pseudouridine synthase A</fullName>
        <ecNumber evidence="4">5.4.99.12</ecNumber>
    </recommendedName>
    <alternativeName>
        <fullName evidence="4">tRNA pseudouridine(38-40) synthase</fullName>
    </alternativeName>
    <alternativeName>
        <fullName evidence="4">tRNA pseudouridylate synthase I</fullName>
    </alternativeName>
    <alternativeName>
        <fullName evidence="4">tRNA-uridine isomerase I</fullName>
    </alternativeName>
</protein>
<evidence type="ECO:0000256" key="3">
    <source>
        <dbReference type="ARBA" id="ARBA00023235"/>
    </source>
</evidence>
<dbReference type="CDD" id="cd02570">
    <property type="entry name" value="PseudoU_synth_EcTruA"/>
    <property type="match status" value="1"/>
</dbReference>
<dbReference type="PANTHER" id="PTHR11142:SF0">
    <property type="entry name" value="TRNA PSEUDOURIDINE SYNTHASE-LIKE 1"/>
    <property type="match status" value="1"/>
</dbReference>
<comment type="similarity">
    <text evidence="1 4 7">Belongs to the tRNA pseudouridine synthase TruA family.</text>
</comment>
<keyword evidence="10" id="KW-1185">Reference proteome</keyword>
<dbReference type="GO" id="GO:0003723">
    <property type="term" value="F:RNA binding"/>
    <property type="evidence" value="ECO:0007669"/>
    <property type="project" value="InterPro"/>
</dbReference>
<feature type="domain" description="Pseudouridine synthase I TruA alpha/beta" evidence="8">
    <location>
        <begin position="6"/>
        <end position="78"/>
    </location>
</feature>